<dbReference type="KEGG" id="bgo:BM43_5590"/>
<dbReference type="Proteomes" id="UP000029590">
    <property type="component" value="Unassembled WGS sequence"/>
</dbReference>
<dbReference type="EMBL" id="JPGG01000016">
    <property type="protein sequence ID" value="KGC13866.1"/>
    <property type="molecule type" value="Genomic_DNA"/>
</dbReference>
<evidence type="ECO:0000313" key="1">
    <source>
        <dbReference type="EMBL" id="KGC13866.1"/>
    </source>
</evidence>
<name>A0A095W2M2_BURGA</name>
<evidence type="ECO:0000313" key="3">
    <source>
        <dbReference type="EMBL" id="UWX73604.1"/>
    </source>
</evidence>
<reference evidence="5" key="2">
    <citation type="submission" date="2017-09" db="EMBL/GenBank/DDBJ databases">
        <title>FDA dAtabase for Regulatory Grade micrObial Sequences (FDA-ARGOS): Supporting development and validation of Infectious Disease Dx tests.</title>
        <authorList>
            <person name="Minogue T."/>
            <person name="Wolcott M."/>
            <person name="Wasieloski L."/>
            <person name="Aguilar W."/>
            <person name="Moore D."/>
            <person name="Tallon L."/>
            <person name="Sadzewicz L."/>
            <person name="Ott S."/>
            <person name="Zhao X."/>
            <person name="Nagaraj S."/>
            <person name="Vavikolanu K."/>
            <person name="Aluvathingal J."/>
            <person name="Nadendla S."/>
            <person name="Sichtig H."/>
        </authorList>
    </citation>
    <scope>NUCLEOTIDE SEQUENCE [LARGE SCALE GENOMIC DNA]</scope>
    <source>
        <strain evidence="5">FDAARGOS_390</strain>
    </source>
</reference>
<accession>A0A095F810</accession>
<dbReference type="OrthoDB" id="9009316at2"/>
<protein>
    <submittedName>
        <fullName evidence="2">Uncharacterized protein</fullName>
    </submittedName>
</protein>
<accession>A0A095W2M2</accession>
<organism evidence="2 5">
    <name type="scientific">Burkholderia gladioli</name>
    <name type="common">Pseudomonas marginata</name>
    <name type="synonym">Phytomonas marginata</name>
    <dbReference type="NCBI Taxonomy" id="28095"/>
    <lineage>
        <taxon>Bacteria</taxon>
        <taxon>Pseudomonadati</taxon>
        <taxon>Pseudomonadota</taxon>
        <taxon>Betaproteobacteria</taxon>
        <taxon>Burkholderiales</taxon>
        <taxon>Burkholderiaceae</taxon>
        <taxon>Burkholderia</taxon>
    </lineage>
</organism>
<evidence type="ECO:0000313" key="4">
    <source>
        <dbReference type="Proteomes" id="UP000029590"/>
    </source>
</evidence>
<dbReference type="GeneID" id="66460339"/>
<dbReference type="AlphaFoldDB" id="A0A095W2M2"/>
<reference evidence="2" key="3">
    <citation type="submission" date="2017-09" db="EMBL/GenBank/DDBJ databases">
        <title>FDA dAtabase for Regulatory Grade micrObial Sequences (FDA-ARGOS): Supporting development and validation of Infectious Disease Dx tests.</title>
        <authorList>
            <person name="Minogue T."/>
            <person name="Wolcott M."/>
            <person name="Wasieloski L."/>
            <person name="Aguilar W."/>
            <person name="Moore D."/>
            <person name="Tallon L.J."/>
            <person name="Sadzewicz L."/>
            <person name="Ott S."/>
            <person name="Zhao X."/>
            <person name="Nagaraj S."/>
            <person name="Vavikolanu K."/>
            <person name="Aluvathingal J."/>
            <person name="Nadendla S."/>
            <person name="Sichtig H."/>
        </authorList>
    </citation>
    <scope>NUCLEOTIDE SEQUENCE</scope>
    <source>
        <strain evidence="2">FDAARGOS_390</strain>
    </source>
</reference>
<reference evidence="1 4" key="1">
    <citation type="submission" date="2014-04" db="EMBL/GenBank/DDBJ databases">
        <authorList>
            <person name="Bishop-Lilly K.A."/>
            <person name="Broomall S.M."/>
            <person name="Chain P.S."/>
            <person name="Chertkov O."/>
            <person name="Coyne S.R."/>
            <person name="Daligault H.E."/>
            <person name="Davenport K.W."/>
            <person name="Erkkila T."/>
            <person name="Frey K.G."/>
            <person name="Gibbons H.S."/>
            <person name="Gu W."/>
            <person name="Jaissle J."/>
            <person name="Johnson S.L."/>
            <person name="Koroleva G.I."/>
            <person name="Ladner J.T."/>
            <person name="Lo C.-C."/>
            <person name="Minogue T.D."/>
            <person name="Munk C."/>
            <person name="Palacios G.F."/>
            <person name="Redden C.L."/>
            <person name="Rosenzweig C.N."/>
            <person name="Scholz M.B."/>
            <person name="Teshima H."/>
            <person name="Xu Y."/>
        </authorList>
    </citation>
    <scope>NUCLEOTIDE SEQUENCE [LARGE SCALE GENOMIC DNA]</scope>
    <source>
        <strain evidence="4">gladioli</strain>
        <strain evidence="1">Gladioli</strain>
    </source>
</reference>
<dbReference type="RefSeq" id="WP_017919253.1">
    <property type="nucleotide sequence ID" value="NZ_CADEPO010000003.1"/>
</dbReference>
<gene>
    <name evidence="2" type="ORF">CRM94_12310</name>
    <name evidence="1" type="ORF">DM48_2175</name>
    <name evidence="3" type="ORF">NYZ96_18825</name>
</gene>
<reference evidence="3" key="4">
    <citation type="submission" date="2022-09" db="EMBL/GenBank/DDBJ databases">
        <title>Genomic of Burkholderia gladioli.</title>
        <authorList>
            <person name="Wu H."/>
        </authorList>
    </citation>
    <scope>NUCLEOTIDE SEQUENCE</scope>
    <source>
        <strain evidence="3">ZN-S4</strain>
    </source>
</reference>
<dbReference type="Proteomes" id="UP000220629">
    <property type="component" value="Unassembled WGS sequence"/>
</dbReference>
<evidence type="ECO:0000313" key="5">
    <source>
        <dbReference type="Proteomes" id="UP000220629"/>
    </source>
</evidence>
<dbReference type="EMBL" id="PDDY01000001">
    <property type="protein sequence ID" value="PEH42870.1"/>
    <property type="molecule type" value="Genomic_DNA"/>
</dbReference>
<dbReference type="EMBL" id="CP104215">
    <property type="protein sequence ID" value="UWX73604.1"/>
    <property type="molecule type" value="Genomic_DNA"/>
</dbReference>
<proteinExistence type="predicted"/>
<evidence type="ECO:0000313" key="2">
    <source>
        <dbReference type="EMBL" id="PEH42870.1"/>
    </source>
</evidence>
<sequence length="61" mass="6080">MPAHSPLDAAESLAVEGSLAALAQAKAATPYQAVLQNPTCALATNAGERPDVASSAILGYN</sequence>
<dbReference type="Proteomes" id="UP001059745">
    <property type="component" value="Chromosome 2"/>
</dbReference>